<dbReference type="Proteomes" id="UP000228641">
    <property type="component" value="Unassembled WGS sequence"/>
</dbReference>
<dbReference type="RefSeq" id="WP_028905380.1">
    <property type="nucleotide sequence ID" value="NZ_AP014597.1"/>
</dbReference>
<dbReference type="CDD" id="cd04088">
    <property type="entry name" value="EFG_mtEFG_II"/>
    <property type="match status" value="1"/>
</dbReference>
<dbReference type="EMBL" id="PEKN01000001">
    <property type="protein sequence ID" value="PIK20065.1"/>
    <property type="molecule type" value="Genomic_DNA"/>
</dbReference>
<dbReference type="SUPFAM" id="SSF50447">
    <property type="entry name" value="Translation proteins"/>
    <property type="match status" value="1"/>
</dbReference>
<dbReference type="InterPro" id="IPR035649">
    <property type="entry name" value="EFG_V"/>
</dbReference>
<reference evidence="16 20" key="5">
    <citation type="submission" date="2017-11" db="EMBL/GenBank/DDBJ databases">
        <title>Genome sequencing of Prevotella intermedia KCOM 1779.</title>
        <authorList>
            <person name="Kook J.-K."/>
            <person name="Park S.-N."/>
            <person name="Lim Y.K."/>
        </authorList>
    </citation>
    <scope>NUCLEOTIDE SEQUENCE [LARGE SCALE GENOMIC DNA]</scope>
    <source>
        <strain evidence="16 20">KCOM 1779</strain>
    </source>
</reference>
<reference evidence="13 19" key="2">
    <citation type="submission" date="2017-09" db="EMBL/GenBank/DDBJ databases">
        <title>Phase variable restriction modification systems are present in the genome sequences of periodontal pathogens Prevotella intermedia, Tannerella forsythia and Porphyromonas gingivalis.</title>
        <authorList>
            <person name="Haigh R.D."/>
            <person name="Crawford L."/>
            <person name="Ralph J."/>
            <person name="Wanford J."/>
            <person name="Vartoukian S.R."/>
            <person name="Hijazib K."/>
            <person name="Wade W."/>
            <person name="Oggioni M.R."/>
        </authorList>
    </citation>
    <scope>NUCLEOTIDE SEQUENCE [LARGE SCALE GENOMIC DNA]</scope>
    <source>
        <strain evidence="13 19">WW2834</strain>
    </source>
</reference>
<dbReference type="InterPro" id="IPR047872">
    <property type="entry name" value="EFG_IV"/>
</dbReference>
<evidence type="ECO:0000313" key="25">
    <source>
        <dbReference type="Proteomes" id="UP000231201"/>
    </source>
</evidence>
<comment type="function">
    <text evidence="7 8">Catalyzes the GTP-dependent ribosomal translocation step during translation elongation. During this step, the ribosome changes from the pre-translocational (PRE) to the post-translocational (POST) state as the newly formed A-site-bound peptidyl-tRNA and P-site-bound deacylated tRNA move to the P and E sites, respectively. Catalyzes the coordinated movement of the two tRNA molecules, the mRNA and conformational changes in the ribosome.</text>
</comment>
<reference evidence="12 18" key="1">
    <citation type="journal article" date="2016" name="DNA Res.">
        <title>The complete genome sequencing of Prevotella intermedia strain OMA14 and a subsequent fine-scale, intra-species genomic comparison reveal an unusual amplification of conjugative and mobile transposons and identify a novel Prevotella-lineage-specific repeat.</title>
        <authorList>
            <person name="Naito M."/>
            <person name="Ogura Y."/>
            <person name="Itoh T."/>
            <person name="Shoji M."/>
            <person name="Okamoto M."/>
            <person name="Hayashi T."/>
            <person name="Nakayama K."/>
        </authorList>
    </citation>
    <scope>NUCLEOTIDE SEQUENCE [LARGE SCALE GENOMIC DNA]</scope>
    <source>
        <strain evidence="12 18">OMA14</strain>
    </source>
</reference>
<evidence type="ECO:0000256" key="8">
    <source>
        <dbReference type="HAMAP-Rule" id="MF_00054"/>
    </source>
</evidence>
<evidence type="ECO:0000313" key="18">
    <source>
        <dbReference type="Proteomes" id="UP000217431"/>
    </source>
</evidence>
<dbReference type="InterPro" id="IPR027417">
    <property type="entry name" value="P-loop_NTPase"/>
</dbReference>
<dbReference type="Proteomes" id="UP000219058">
    <property type="component" value="Unassembled WGS sequence"/>
</dbReference>
<dbReference type="Proteomes" id="UP000230742">
    <property type="component" value="Chromosome 1"/>
</dbReference>
<evidence type="ECO:0000313" key="11">
    <source>
        <dbReference type="EMBL" id="ATV53372.1"/>
    </source>
</evidence>
<dbReference type="FunFam" id="3.30.70.240:FF:000001">
    <property type="entry name" value="Elongation factor G"/>
    <property type="match status" value="1"/>
</dbReference>
<keyword evidence="4 8" id="KW-0251">Elongation factor</keyword>
<dbReference type="GO" id="GO:0005737">
    <property type="term" value="C:cytoplasm"/>
    <property type="evidence" value="ECO:0007669"/>
    <property type="project" value="UniProtKB-SubCell"/>
</dbReference>
<dbReference type="InterPro" id="IPR014721">
    <property type="entry name" value="Ribsml_uS5_D2-typ_fold_subgr"/>
</dbReference>
<dbReference type="NCBIfam" id="TIGR00484">
    <property type="entry name" value="EF-G"/>
    <property type="match status" value="1"/>
</dbReference>
<sequence length="705" mass="77554">MASHDLHLTRNIGIMAHIDAGKTTTSERILFYTGKTHKIGEVHDGAATMDWMAQEQERGITITSAATTCNWNYDGKSYKINLIDTPGHVDFTAEVERSLRVLDGAVATYSAADGVQPQSETVWRQADKYNVPRVGYVNKMDRSGADFFETVRQMKDILGANPIAIQIPIGAEENFKGVVDLIKMKAILWNDETMGAQYDIEEIPAELVDEANEWREKLIEGAANYDDDVMELYLEGQDIPEDKLMAAIRKGCISMDCCPMLCGSSYKNKGVQTLLDYVCAFLPSPLDTVVTVGTNPDTEAEEERKAGVNEPTAALAFKIATDPFMGRLVFFRVYSGKVIAGSYVYNPRSGKKERISRLFQMNSNKEIAMESIDAGDIGAGVGFKDIRTGDTLCDEAHPIVLESMTFPDTVISIAVEPKSQADIAKLDTGLQKLAEEDPTFTVRTDEQSGQTIISGMGELHLDIIIDRLKREFKVECNQGKPQVNYKEAITKAAQSRETYKKQSGGRGKFACIDVTIEPKDEDYKEGDLQFINVVKGGNVPKEFIPSVEKGFKDCLGNGVLGGFPITGLKVTLTDGSFHPVDSDQLSFELVAHQAFKKLCPQAGPVLMEPIMRVEVVTPEENMGDVIGDLNKRRGLVQGMEEARSGARVVKAMVPLSEMFGYVTALRTITSGRATSSMEYDHHSPVSNSLAKEILEELNGNADLLK</sequence>
<gene>
    <name evidence="8 10" type="primary">fusA</name>
    <name evidence="13" type="ORF">CLI71_09565</name>
    <name evidence="14" type="ORF">CTI16_07210</name>
    <name evidence="15" type="ORF">CTI18_01200</name>
    <name evidence="10" type="ORF">CTM46_00430</name>
    <name evidence="11" type="ORF">CTM50_10295</name>
    <name evidence="17" type="ORF">CTM59_11610</name>
    <name evidence="16" type="ORF">CUB97_03570</name>
    <name evidence="12" type="ORF">PIOMA14_I_1092</name>
</gene>
<dbReference type="NCBIfam" id="NF009381">
    <property type="entry name" value="PRK12740.1-5"/>
    <property type="match status" value="1"/>
</dbReference>
<evidence type="ECO:0000313" key="14">
    <source>
        <dbReference type="EMBL" id="PIK18869.1"/>
    </source>
</evidence>
<dbReference type="FunFam" id="2.40.30.10:FF:000006">
    <property type="entry name" value="Elongation factor G"/>
    <property type="match status" value="1"/>
</dbReference>
<dbReference type="EMBL" id="CP024696">
    <property type="protein sequence ID" value="ATV53372.1"/>
    <property type="molecule type" value="Genomic_DNA"/>
</dbReference>
<evidence type="ECO:0000256" key="7">
    <source>
        <dbReference type="ARBA" id="ARBA00024731"/>
    </source>
</evidence>
<dbReference type="Proteomes" id="UP000230046">
    <property type="component" value="Unassembled WGS sequence"/>
</dbReference>
<dbReference type="GO" id="GO:0005525">
    <property type="term" value="F:GTP binding"/>
    <property type="evidence" value="ECO:0007669"/>
    <property type="project" value="UniProtKB-UniRule"/>
</dbReference>
<evidence type="ECO:0000256" key="5">
    <source>
        <dbReference type="ARBA" id="ARBA00022917"/>
    </source>
</evidence>
<proteinExistence type="inferred from homology"/>
<dbReference type="Gene3D" id="2.40.30.10">
    <property type="entry name" value="Translation factors"/>
    <property type="match status" value="1"/>
</dbReference>
<evidence type="ECO:0000313" key="10">
    <source>
        <dbReference type="EMBL" id="ATV30060.1"/>
    </source>
</evidence>
<dbReference type="InterPro" id="IPR005225">
    <property type="entry name" value="Small_GTP-bd"/>
</dbReference>
<dbReference type="Gene3D" id="3.40.50.300">
    <property type="entry name" value="P-loop containing nucleotide triphosphate hydrolases"/>
    <property type="match status" value="1"/>
</dbReference>
<dbReference type="CDD" id="cd03713">
    <property type="entry name" value="EFG_mtEFG_C"/>
    <property type="match status" value="1"/>
</dbReference>
<dbReference type="Pfam" id="PF00009">
    <property type="entry name" value="GTP_EFTU"/>
    <property type="match status" value="1"/>
</dbReference>
<evidence type="ECO:0000313" key="17">
    <source>
        <dbReference type="EMBL" id="PJI23852.1"/>
    </source>
</evidence>
<dbReference type="Proteomes" id="UP000217431">
    <property type="component" value="Chromosome I"/>
</dbReference>
<dbReference type="SUPFAM" id="SSF52540">
    <property type="entry name" value="P-loop containing nucleoside triphosphate hydrolases"/>
    <property type="match status" value="1"/>
</dbReference>
<dbReference type="GeneID" id="34516447"/>
<dbReference type="GO" id="GO:0003924">
    <property type="term" value="F:GTPase activity"/>
    <property type="evidence" value="ECO:0007669"/>
    <property type="project" value="InterPro"/>
</dbReference>
<evidence type="ECO:0000313" key="21">
    <source>
        <dbReference type="Proteomes" id="UP000229111"/>
    </source>
</evidence>
<reference evidence="11 22" key="7">
    <citation type="submission" date="2017-11" db="EMBL/GenBank/DDBJ databases">
        <title>Genome sequencing of Prevotella intermedia KCOM 2033.</title>
        <authorList>
            <person name="Kook J.-K."/>
            <person name="Park S.-N."/>
            <person name="Lim Y.K."/>
        </authorList>
    </citation>
    <scope>NUCLEOTIDE SEQUENCE [LARGE SCALE GENOMIC DNA]</scope>
    <source>
        <strain evidence="11 22">KCOM 2033</strain>
    </source>
</reference>
<reference evidence="14 21" key="3">
    <citation type="submission" date="2017-11" db="EMBL/GenBank/DDBJ databases">
        <title>Genome sequencing of Prevotella intermedia KCOM 1101.</title>
        <authorList>
            <person name="Kook J.-K."/>
            <person name="Park S.-N."/>
            <person name="Lim Y.K."/>
        </authorList>
    </citation>
    <scope>NUCLEOTIDE SEQUENCE [LARGE SCALE GENOMIC DNA]</scope>
    <source>
        <strain evidence="14 21">KCOM 1101</strain>
    </source>
</reference>
<dbReference type="InterPro" id="IPR009022">
    <property type="entry name" value="EFG_III"/>
</dbReference>
<evidence type="ECO:0000313" key="20">
    <source>
        <dbReference type="Proteomes" id="UP000228641"/>
    </source>
</evidence>
<keyword evidence="8" id="KW-0963">Cytoplasm</keyword>
<dbReference type="EMBL" id="PENH01000003">
    <property type="protein sequence ID" value="PJI23852.1"/>
    <property type="molecule type" value="Genomic_DNA"/>
</dbReference>
<evidence type="ECO:0000256" key="2">
    <source>
        <dbReference type="ARBA" id="ARBA00017872"/>
    </source>
</evidence>
<dbReference type="InterPro" id="IPR041095">
    <property type="entry name" value="EFG_II"/>
</dbReference>
<evidence type="ECO:0000313" key="23">
    <source>
        <dbReference type="Proteomes" id="UP000230046"/>
    </source>
</evidence>
<dbReference type="InterPro" id="IPR004540">
    <property type="entry name" value="Transl_elong_EFG/EF2"/>
</dbReference>
<dbReference type="SMART" id="SM00838">
    <property type="entry name" value="EFG_C"/>
    <property type="match status" value="1"/>
</dbReference>
<evidence type="ECO:0000313" key="24">
    <source>
        <dbReference type="Proteomes" id="UP000230742"/>
    </source>
</evidence>
<evidence type="ECO:0000313" key="19">
    <source>
        <dbReference type="Proteomes" id="UP000219058"/>
    </source>
</evidence>
<reference evidence="15 23" key="4">
    <citation type="submission" date="2017-11" db="EMBL/GenBank/DDBJ databases">
        <title>Genome sequencing of Prevotella intermedia KCOM 1653.</title>
        <authorList>
            <person name="Kook J.-K."/>
            <person name="Park S.-N."/>
            <person name="Lim Y.K."/>
        </authorList>
    </citation>
    <scope>NUCLEOTIDE SEQUENCE [LARGE SCALE GENOMIC DNA]</scope>
    <source>
        <strain evidence="15 23">KCOM 1653</strain>
    </source>
</reference>
<dbReference type="Gene3D" id="3.30.70.870">
    <property type="entry name" value="Elongation Factor G (Translational Gtpase), domain 3"/>
    <property type="match status" value="1"/>
</dbReference>
<dbReference type="FunFam" id="3.30.230.10:FF:000003">
    <property type="entry name" value="Elongation factor G"/>
    <property type="match status" value="1"/>
</dbReference>
<dbReference type="Proteomes" id="UP000229111">
    <property type="component" value="Unassembled WGS sequence"/>
</dbReference>
<dbReference type="Proteomes" id="UP000229323">
    <property type="component" value="Chromosome"/>
</dbReference>
<dbReference type="GO" id="GO:0003746">
    <property type="term" value="F:translation elongation factor activity"/>
    <property type="evidence" value="ECO:0007669"/>
    <property type="project" value="UniProtKB-UniRule"/>
</dbReference>
<dbReference type="CDD" id="cd01886">
    <property type="entry name" value="EF-G"/>
    <property type="match status" value="1"/>
</dbReference>
<feature type="binding site" evidence="8">
    <location>
        <begin position="16"/>
        <end position="23"/>
    </location>
    <ligand>
        <name>GTP</name>
        <dbReference type="ChEBI" id="CHEBI:37565"/>
    </ligand>
</feature>
<feature type="binding site" evidence="8">
    <location>
        <begin position="84"/>
        <end position="88"/>
    </location>
    <ligand>
        <name>GTP</name>
        <dbReference type="ChEBI" id="CHEBI:37565"/>
    </ligand>
</feature>
<dbReference type="InterPro" id="IPR000640">
    <property type="entry name" value="EFG_V-like"/>
</dbReference>
<dbReference type="CDD" id="cd01434">
    <property type="entry name" value="EFG_mtEFG1_IV"/>
    <property type="match status" value="1"/>
</dbReference>
<evidence type="ECO:0000256" key="1">
    <source>
        <dbReference type="ARBA" id="ARBA00005870"/>
    </source>
</evidence>
<dbReference type="PROSITE" id="PS51722">
    <property type="entry name" value="G_TR_2"/>
    <property type="match status" value="1"/>
</dbReference>
<reference evidence="17 25" key="8">
    <citation type="submission" date="2017-11" db="EMBL/GenBank/DDBJ databases">
        <title>Genome sequencing of Prevotella intermedia KCOM 2833.</title>
        <authorList>
            <person name="Kook J.-K."/>
            <person name="Park S.-N."/>
            <person name="Lim Y.K."/>
        </authorList>
    </citation>
    <scope>NUCLEOTIDE SEQUENCE [LARGE SCALE GENOMIC DNA]</scope>
    <source>
        <strain evidence="17 25">KCOM 2833</strain>
    </source>
</reference>
<dbReference type="EMBL" id="AP014597">
    <property type="protein sequence ID" value="BAU17600.1"/>
    <property type="molecule type" value="Genomic_DNA"/>
</dbReference>
<dbReference type="Proteomes" id="UP000231201">
    <property type="component" value="Unassembled WGS sequence"/>
</dbReference>
<dbReference type="PRINTS" id="PR00315">
    <property type="entry name" value="ELONGATNFCT"/>
</dbReference>
<dbReference type="HAMAP" id="MF_00054_B">
    <property type="entry name" value="EF_G_EF_2_B"/>
    <property type="match status" value="1"/>
</dbReference>
<dbReference type="EMBL" id="CP024727">
    <property type="protein sequence ID" value="ATV30060.1"/>
    <property type="molecule type" value="Genomic_DNA"/>
</dbReference>
<dbReference type="SUPFAM" id="SSF54211">
    <property type="entry name" value="Ribosomal protein S5 domain 2-like"/>
    <property type="match status" value="1"/>
</dbReference>
<evidence type="ECO:0000313" key="13">
    <source>
        <dbReference type="EMBL" id="PDP59174.1"/>
    </source>
</evidence>
<dbReference type="AlphaFoldDB" id="A0A0S3UJJ2"/>
<organism evidence="12 18">
    <name type="scientific">Prevotella intermedia</name>
    <dbReference type="NCBI Taxonomy" id="28131"/>
    <lineage>
        <taxon>Bacteria</taxon>
        <taxon>Pseudomonadati</taxon>
        <taxon>Bacteroidota</taxon>
        <taxon>Bacteroidia</taxon>
        <taxon>Bacteroidales</taxon>
        <taxon>Prevotellaceae</taxon>
        <taxon>Prevotella</taxon>
    </lineage>
</organism>
<evidence type="ECO:0000313" key="16">
    <source>
        <dbReference type="EMBL" id="PJF00425.1"/>
    </source>
</evidence>
<dbReference type="InterPro" id="IPR020568">
    <property type="entry name" value="Ribosomal_Su5_D2-typ_SF"/>
</dbReference>
<dbReference type="Pfam" id="PF03764">
    <property type="entry name" value="EFG_IV"/>
    <property type="match status" value="1"/>
</dbReference>
<dbReference type="Pfam" id="PF14492">
    <property type="entry name" value="EFG_III"/>
    <property type="match status" value="1"/>
</dbReference>
<dbReference type="InterPro" id="IPR000795">
    <property type="entry name" value="T_Tr_GTP-bd_dom"/>
</dbReference>
<keyword evidence="3 8" id="KW-0547">Nucleotide-binding</keyword>
<dbReference type="PANTHER" id="PTHR43261">
    <property type="entry name" value="TRANSLATION ELONGATION FACTOR G-RELATED"/>
    <property type="match status" value="1"/>
</dbReference>
<dbReference type="Gene3D" id="3.30.230.10">
    <property type="match status" value="1"/>
</dbReference>
<dbReference type="InterPro" id="IPR031157">
    <property type="entry name" value="G_TR_CS"/>
</dbReference>
<evidence type="ECO:0000313" key="22">
    <source>
        <dbReference type="Proteomes" id="UP000229323"/>
    </source>
</evidence>
<dbReference type="NCBIfam" id="TIGR00231">
    <property type="entry name" value="small_GTP"/>
    <property type="match status" value="1"/>
</dbReference>
<evidence type="ECO:0000313" key="12">
    <source>
        <dbReference type="EMBL" id="BAU17600.1"/>
    </source>
</evidence>
<dbReference type="InterPro" id="IPR005517">
    <property type="entry name" value="Transl_elong_EFG/EF2_IV"/>
</dbReference>
<dbReference type="FunFam" id="3.40.50.300:FF:000029">
    <property type="entry name" value="Elongation factor G"/>
    <property type="match status" value="1"/>
</dbReference>
<dbReference type="STRING" id="28131.BWX40_03405"/>
<comment type="subcellular location">
    <subcellularLocation>
        <location evidence="8">Cytoplasm</location>
    </subcellularLocation>
</comment>
<dbReference type="EMBL" id="NSLY01000029">
    <property type="protein sequence ID" value="PDP59174.1"/>
    <property type="molecule type" value="Genomic_DNA"/>
</dbReference>
<dbReference type="InterPro" id="IPR004161">
    <property type="entry name" value="EFTu-like_2"/>
</dbReference>
<accession>A0A0S3UJJ2</accession>
<dbReference type="SUPFAM" id="SSF54980">
    <property type="entry name" value="EF-G C-terminal domain-like"/>
    <property type="match status" value="2"/>
</dbReference>
<dbReference type="Pfam" id="PF00679">
    <property type="entry name" value="EFG_C"/>
    <property type="match status" value="1"/>
</dbReference>
<dbReference type="SMART" id="SM00889">
    <property type="entry name" value="EFG_IV"/>
    <property type="match status" value="1"/>
</dbReference>
<name>A0A0S3UJJ2_PREIN</name>
<dbReference type="EMBL" id="PGGD01000001">
    <property type="protein sequence ID" value="PJF00425.1"/>
    <property type="molecule type" value="Genomic_DNA"/>
</dbReference>
<dbReference type="GO" id="GO:0032790">
    <property type="term" value="P:ribosome disassembly"/>
    <property type="evidence" value="ECO:0007669"/>
    <property type="project" value="TreeGrafter"/>
</dbReference>
<dbReference type="PANTHER" id="PTHR43261:SF1">
    <property type="entry name" value="RIBOSOME-RELEASING FACTOR 2, MITOCHONDRIAL"/>
    <property type="match status" value="1"/>
</dbReference>
<evidence type="ECO:0000256" key="3">
    <source>
        <dbReference type="ARBA" id="ARBA00022741"/>
    </source>
</evidence>
<dbReference type="CDD" id="cd16262">
    <property type="entry name" value="EFG_III"/>
    <property type="match status" value="1"/>
</dbReference>
<feature type="binding site" evidence="8">
    <location>
        <begin position="138"/>
        <end position="141"/>
    </location>
    <ligand>
        <name>GTP</name>
        <dbReference type="ChEBI" id="CHEBI:37565"/>
    </ligand>
</feature>
<feature type="domain" description="Tr-type G" evidence="9">
    <location>
        <begin position="7"/>
        <end position="286"/>
    </location>
</feature>
<evidence type="ECO:0000256" key="4">
    <source>
        <dbReference type="ARBA" id="ARBA00022768"/>
    </source>
</evidence>
<dbReference type="EMBL" id="PEKM01000001">
    <property type="protein sequence ID" value="PIK18869.1"/>
    <property type="molecule type" value="Genomic_DNA"/>
</dbReference>
<dbReference type="Gene3D" id="3.30.70.240">
    <property type="match status" value="1"/>
</dbReference>
<dbReference type="Pfam" id="PF03144">
    <property type="entry name" value="GTP_EFTU_D2"/>
    <property type="match status" value="1"/>
</dbReference>
<evidence type="ECO:0000256" key="6">
    <source>
        <dbReference type="ARBA" id="ARBA00023134"/>
    </source>
</evidence>
<comment type="similarity">
    <text evidence="1 8">Belongs to the TRAFAC class translation factor GTPase superfamily. Classic translation factor GTPase family. EF-G/EF-2 subfamily.</text>
</comment>
<protein>
    <recommendedName>
        <fullName evidence="2 8">Elongation factor G</fullName>
        <shortName evidence="8">EF-G</shortName>
    </recommendedName>
</protein>
<dbReference type="InterPro" id="IPR035647">
    <property type="entry name" value="EFG_III/V"/>
</dbReference>
<keyword evidence="5 8" id="KW-0648">Protein biosynthesis</keyword>
<dbReference type="FunFam" id="3.30.70.870:FF:000001">
    <property type="entry name" value="Elongation factor G"/>
    <property type="match status" value="1"/>
</dbReference>
<evidence type="ECO:0000313" key="15">
    <source>
        <dbReference type="EMBL" id="PIK20065.1"/>
    </source>
</evidence>
<dbReference type="PROSITE" id="PS00301">
    <property type="entry name" value="G_TR_1"/>
    <property type="match status" value="1"/>
</dbReference>
<dbReference type="InterPro" id="IPR009000">
    <property type="entry name" value="Transl_B-barrel_sf"/>
</dbReference>
<evidence type="ECO:0000259" key="9">
    <source>
        <dbReference type="PROSITE" id="PS51722"/>
    </source>
</evidence>
<keyword evidence="6 8" id="KW-0342">GTP-binding</keyword>
<reference evidence="10 24" key="6">
    <citation type="submission" date="2017-11" db="EMBL/GenBank/DDBJ databases">
        <title>Genome sequencing of Prevotella intermedia KCOM 1949.</title>
        <authorList>
            <person name="Kook J.-K."/>
            <person name="Park S.-N."/>
            <person name="Lim Y.K."/>
        </authorList>
    </citation>
    <scope>NUCLEOTIDE SEQUENCE [LARGE SCALE GENOMIC DNA]</scope>
    <source>
        <strain evidence="10 24">KCOM 1949</strain>
    </source>
</reference>